<dbReference type="AlphaFoldDB" id="A0A1B7MZ08"/>
<feature type="region of interest" description="Disordered" evidence="2">
    <location>
        <begin position="202"/>
        <end position="248"/>
    </location>
</feature>
<keyword evidence="5" id="KW-1185">Reference proteome</keyword>
<reference evidence="4 5" key="1">
    <citation type="submission" date="2016-06" db="EMBL/GenBank/DDBJ databases">
        <title>Comparative genomics of the ectomycorrhizal sister species Rhizopogon vinicolor and Rhizopogon vesiculosus (Basidiomycota: Boletales) reveals a divergence of the mating type B locus.</title>
        <authorList>
            <consortium name="DOE Joint Genome Institute"/>
            <person name="Mujic A.B."/>
            <person name="Kuo A."/>
            <person name="Tritt A."/>
            <person name="Lipzen A."/>
            <person name="Chen C."/>
            <person name="Johnson J."/>
            <person name="Sharma A."/>
            <person name="Barry K."/>
            <person name="Grigoriev I.V."/>
            <person name="Spatafora J.W."/>
        </authorList>
    </citation>
    <scope>NUCLEOTIDE SEQUENCE [LARGE SCALE GENOMIC DNA]</scope>
    <source>
        <strain evidence="4 5">AM-OR11-026</strain>
    </source>
</reference>
<dbReference type="Proteomes" id="UP000092154">
    <property type="component" value="Unassembled WGS sequence"/>
</dbReference>
<comment type="similarity">
    <text evidence="1">Belongs to the CWF19 family.</text>
</comment>
<accession>A0A1B7MZ08</accession>
<protein>
    <recommendedName>
        <fullName evidence="3">Cwf19-like C-terminal domain-containing protein</fullName>
    </recommendedName>
</protein>
<evidence type="ECO:0000313" key="4">
    <source>
        <dbReference type="EMBL" id="OAX37812.1"/>
    </source>
</evidence>
<evidence type="ECO:0000259" key="3">
    <source>
        <dbReference type="Pfam" id="PF04677"/>
    </source>
</evidence>
<dbReference type="PANTHER" id="PTHR12072">
    <property type="entry name" value="CWF19, CELL CYCLE CONTROL PROTEIN"/>
    <property type="match status" value="1"/>
</dbReference>
<feature type="compositionally biased region" description="Basic and acidic residues" evidence="2">
    <location>
        <begin position="322"/>
        <end position="334"/>
    </location>
</feature>
<evidence type="ECO:0000313" key="5">
    <source>
        <dbReference type="Proteomes" id="UP000092154"/>
    </source>
</evidence>
<gene>
    <name evidence="4" type="ORF">K503DRAFT_800946</name>
</gene>
<evidence type="ECO:0000256" key="2">
    <source>
        <dbReference type="SAM" id="MobiDB-lite"/>
    </source>
</evidence>
<dbReference type="GO" id="GO:0000398">
    <property type="term" value="P:mRNA splicing, via spliceosome"/>
    <property type="evidence" value="ECO:0007669"/>
    <property type="project" value="TreeGrafter"/>
</dbReference>
<feature type="region of interest" description="Disordered" evidence="2">
    <location>
        <begin position="321"/>
        <end position="354"/>
    </location>
</feature>
<proteinExistence type="inferred from homology"/>
<dbReference type="STRING" id="1314800.A0A1B7MZ08"/>
<dbReference type="PANTHER" id="PTHR12072:SF5">
    <property type="entry name" value="CWF19-LIKE PROTEIN 2"/>
    <property type="match status" value="1"/>
</dbReference>
<sequence>MQQTVWASTSSAFLRLRAFSPSSLSHSLLSCSLFPRYRCYFSLLLPPSSFRFPFSSTTSGVASSSSKNSNLRTFSAFASFSACFRTLSVEDLYRGLWRILLEQTPSWRRRSLFSSLGTERKRPPRADKPNPDDIKSTMMYLPYLQTPGGPGSSWRIKRFRRVCYGTAEEENKPIEEIAFERFGTLQAFEEAKAERLILDERDGKRSQRRDEAKERGRRREGGREKRFMFTDAASPLAQSHTPIPTVVTPPVTTMITRRAISPSSLNKLQAQVMRAELINVPNAEKLEEECEVEVRRTKGEEGGVRTRVEVLPALNVTGQMYDVDHGKDDAEKGPGNRRKKEKESLLTGRPQNDLDYMDDNAERLGRQMMRSDAMKRQFAVHDDTLPKAPIVAMGTRAYLSCTLNEELLDGHCLIVPIQHHLTMLEADDDVWDEMRNSMKCLMCMFAEEDKGVIFYETVVSSPQNTPALSAYHSMGKFDGIPAYFKGSILASEAE</sequence>
<dbReference type="InterPro" id="IPR006768">
    <property type="entry name" value="Cwf19-like_C_dom-1"/>
</dbReference>
<feature type="domain" description="Cwf19-like C-terminal" evidence="3">
    <location>
        <begin position="378"/>
        <end position="460"/>
    </location>
</feature>
<organism evidence="4 5">
    <name type="scientific">Rhizopogon vinicolor AM-OR11-026</name>
    <dbReference type="NCBI Taxonomy" id="1314800"/>
    <lineage>
        <taxon>Eukaryota</taxon>
        <taxon>Fungi</taxon>
        <taxon>Dikarya</taxon>
        <taxon>Basidiomycota</taxon>
        <taxon>Agaricomycotina</taxon>
        <taxon>Agaricomycetes</taxon>
        <taxon>Agaricomycetidae</taxon>
        <taxon>Boletales</taxon>
        <taxon>Suillineae</taxon>
        <taxon>Rhizopogonaceae</taxon>
        <taxon>Rhizopogon</taxon>
    </lineage>
</organism>
<dbReference type="OrthoDB" id="2113965at2759"/>
<dbReference type="FunCoup" id="A0A1B7MZ08">
    <property type="interactions" value="110"/>
</dbReference>
<dbReference type="InterPro" id="IPR040194">
    <property type="entry name" value="Cwf19-like"/>
</dbReference>
<dbReference type="EMBL" id="KV448329">
    <property type="protein sequence ID" value="OAX37812.1"/>
    <property type="molecule type" value="Genomic_DNA"/>
</dbReference>
<dbReference type="Pfam" id="PF04677">
    <property type="entry name" value="CwfJ_C_1"/>
    <property type="match status" value="1"/>
</dbReference>
<dbReference type="InParanoid" id="A0A1B7MZ08"/>
<feature type="compositionally biased region" description="Basic and acidic residues" evidence="2">
    <location>
        <begin position="202"/>
        <end position="228"/>
    </location>
</feature>
<dbReference type="GO" id="GO:0071014">
    <property type="term" value="C:post-mRNA release spliceosomal complex"/>
    <property type="evidence" value="ECO:0007669"/>
    <property type="project" value="TreeGrafter"/>
</dbReference>
<name>A0A1B7MZ08_9AGAM</name>
<evidence type="ECO:0000256" key="1">
    <source>
        <dbReference type="ARBA" id="ARBA00006795"/>
    </source>
</evidence>